<accession>A0AB39BG43</accession>
<sequence>MGSRYRRSSAPSSVGTAPDSSDPYTAYLSWVAEGRPALGGTTTIGGVTALAAARPEEGTVLLSEHVQVQELTNSGAAGQPPTARTESLVPRESVWQRLTDRFRRHTLGS</sequence>
<feature type="region of interest" description="Disordered" evidence="1">
    <location>
        <begin position="72"/>
        <end position="91"/>
    </location>
</feature>
<proteinExistence type="predicted"/>
<evidence type="ECO:0000256" key="1">
    <source>
        <dbReference type="SAM" id="MobiDB-lite"/>
    </source>
</evidence>
<dbReference type="RefSeq" id="WP_368497577.1">
    <property type="nucleotide sequence ID" value="NZ_CP162511.1"/>
</dbReference>
<feature type="region of interest" description="Disordered" evidence="1">
    <location>
        <begin position="1"/>
        <end position="22"/>
    </location>
</feature>
<name>A0AB39BG43_9MICO</name>
<reference evidence="2" key="1">
    <citation type="submission" date="2024-05" db="EMBL/GenBank/DDBJ databases">
        <title>Herbiconiux sp. A18JL235.</title>
        <authorList>
            <person name="Zhang G."/>
        </authorList>
    </citation>
    <scope>NUCLEOTIDE SEQUENCE</scope>
    <source>
        <strain evidence="2">A18JL235</strain>
    </source>
</reference>
<organism evidence="2">
    <name type="scientific">Herbiconiux sp. A18JL235</name>
    <dbReference type="NCBI Taxonomy" id="3152363"/>
    <lineage>
        <taxon>Bacteria</taxon>
        <taxon>Bacillati</taxon>
        <taxon>Actinomycetota</taxon>
        <taxon>Actinomycetes</taxon>
        <taxon>Micrococcales</taxon>
        <taxon>Microbacteriaceae</taxon>
        <taxon>Herbiconiux</taxon>
    </lineage>
</organism>
<dbReference type="EMBL" id="CP162511">
    <property type="protein sequence ID" value="XDI05193.1"/>
    <property type="molecule type" value="Genomic_DNA"/>
</dbReference>
<dbReference type="AlphaFoldDB" id="A0AB39BG43"/>
<gene>
    <name evidence="2" type="ORF">ABFY20_18020</name>
</gene>
<evidence type="ECO:0000313" key="2">
    <source>
        <dbReference type="EMBL" id="XDI05193.1"/>
    </source>
</evidence>
<feature type="compositionally biased region" description="Polar residues" evidence="1">
    <location>
        <begin position="9"/>
        <end position="22"/>
    </location>
</feature>
<protein>
    <submittedName>
        <fullName evidence="2">Uncharacterized protein</fullName>
    </submittedName>
</protein>